<reference evidence="1" key="1">
    <citation type="submission" date="2023-10" db="EMBL/GenBank/DDBJ databases">
        <authorList>
            <person name="Chen Y."/>
            <person name="Shah S."/>
            <person name="Dougan E. K."/>
            <person name="Thang M."/>
            <person name="Chan C."/>
        </authorList>
    </citation>
    <scope>NUCLEOTIDE SEQUENCE [LARGE SCALE GENOMIC DNA]</scope>
</reference>
<dbReference type="EMBL" id="CAUYUJ010014560">
    <property type="protein sequence ID" value="CAK0843201.1"/>
    <property type="molecule type" value="Genomic_DNA"/>
</dbReference>
<sequence>MRLRHVAVAARGAAAFLIAGGDESDLAPAMETYAPKSCKFNLLPSSLRPRAYTAVAGEARIHGVFGAPPTVERHAAQLDLPTPGLLTAQAEVGSSNGRVLFGENLPVAGGEETKAFLRGQVGDKEMEIALLFELLSAEVGVSQVDALIAETTCWPARVDLTFIPLPRAPLHWPLSRPQQNSMPPPIAPGFGGGQVLTPPDKGLELTPWGDFDRSIWSATVEAPPRIHRFARFYARATYHFASGPLQLALELYDLEDTPDGAALGPKCALGCLGGAPAFNGQVVDRAVPAGFRYRLRPLAASMPEWTAAVPERGRRCTEFDYRSIAFESRVAPFEVGPSARLCEHSRLPGRAVQSPRISADKLADNGEVVSCRGIWVANVEHEVILEVAEACISRATTHHLDGMALRPVAHPVDEAMGEFTGAPRRL</sequence>
<proteinExistence type="predicted"/>
<accession>A0ABN9TBW8</accession>
<dbReference type="Proteomes" id="UP001189429">
    <property type="component" value="Unassembled WGS sequence"/>
</dbReference>
<keyword evidence="2" id="KW-1185">Reference proteome</keyword>
<organism evidence="1 2">
    <name type="scientific">Prorocentrum cordatum</name>
    <dbReference type="NCBI Taxonomy" id="2364126"/>
    <lineage>
        <taxon>Eukaryota</taxon>
        <taxon>Sar</taxon>
        <taxon>Alveolata</taxon>
        <taxon>Dinophyceae</taxon>
        <taxon>Prorocentrales</taxon>
        <taxon>Prorocentraceae</taxon>
        <taxon>Prorocentrum</taxon>
    </lineage>
</organism>
<evidence type="ECO:0000313" key="1">
    <source>
        <dbReference type="EMBL" id="CAK0843201.1"/>
    </source>
</evidence>
<name>A0ABN9TBW8_9DINO</name>
<comment type="caution">
    <text evidence="1">The sequence shown here is derived from an EMBL/GenBank/DDBJ whole genome shotgun (WGS) entry which is preliminary data.</text>
</comment>
<evidence type="ECO:0000313" key="2">
    <source>
        <dbReference type="Proteomes" id="UP001189429"/>
    </source>
</evidence>
<gene>
    <name evidence="1" type="ORF">PCOR1329_LOCUS37631</name>
</gene>
<protein>
    <recommendedName>
        <fullName evidence="3">Beta-galactosidase</fullName>
    </recommendedName>
</protein>
<evidence type="ECO:0008006" key="3">
    <source>
        <dbReference type="Google" id="ProtNLM"/>
    </source>
</evidence>